<dbReference type="NCBIfam" id="TIGR00444">
    <property type="entry name" value="mazG"/>
    <property type="match status" value="1"/>
</dbReference>
<proteinExistence type="predicted"/>
<dbReference type="SUPFAM" id="SSF101386">
    <property type="entry name" value="all-alpha NTP pyrophosphatases"/>
    <property type="match status" value="2"/>
</dbReference>
<dbReference type="Pfam" id="PF03819">
    <property type="entry name" value="MazG"/>
    <property type="match status" value="2"/>
</dbReference>
<evidence type="ECO:0000259" key="1">
    <source>
        <dbReference type="Pfam" id="PF03819"/>
    </source>
</evidence>
<dbReference type="NCBIfam" id="NF007113">
    <property type="entry name" value="PRK09562.1"/>
    <property type="match status" value="1"/>
</dbReference>
<dbReference type="FunFam" id="1.10.287.1080:FF:000001">
    <property type="entry name" value="Nucleoside triphosphate pyrophosphohydrolase"/>
    <property type="match status" value="1"/>
</dbReference>
<dbReference type="InterPro" id="IPR004518">
    <property type="entry name" value="MazG-like_dom"/>
</dbReference>
<dbReference type="RefSeq" id="WP_116390998.1">
    <property type="nucleotide sequence ID" value="NZ_QUQO01000001.1"/>
</dbReference>
<dbReference type="GO" id="GO:0046076">
    <property type="term" value="P:dTTP catabolic process"/>
    <property type="evidence" value="ECO:0007669"/>
    <property type="project" value="TreeGrafter"/>
</dbReference>
<keyword evidence="2" id="KW-0378">Hydrolase</keyword>
<reference evidence="2 3" key="1">
    <citation type="submission" date="2018-08" db="EMBL/GenBank/DDBJ databases">
        <title>Parvularcula sp. SM1705, isolated from surface water of the South Sea China.</title>
        <authorList>
            <person name="Sun L."/>
        </authorList>
    </citation>
    <scope>NUCLEOTIDE SEQUENCE [LARGE SCALE GENOMIC DNA]</scope>
    <source>
        <strain evidence="2 3">SM1705</strain>
    </source>
</reference>
<feature type="domain" description="NTP pyrophosphohydrolase MazG-like" evidence="1">
    <location>
        <begin position="176"/>
        <end position="234"/>
    </location>
</feature>
<dbReference type="CDD" id="cd11529">
    <property type="entry name" value="NTP-PPase_MazG_Cterm"/>
    <property type="match status" value="1"/>
</dbReference>
<dbReference type="Gene3D" id="1.10.287.1080">
    <property type="entry name" value="MazG-like"/>
    <property type="match status" value="2"/>
</dbReference>
<dbReference type="GO" id="GO:0006203">
    <property type="term" value="P:dGTP catabolic process"/>
    <property type="evidence" value="ECO:0007669"/>
    <property type="project" value="TreeGrafter"/>
</dbReference>
<dbReference type="EMBL" id="QUQO01000001">
    <property type="protein sequence ID" value="RFB04365.1"/>
    <property type="molecule type" value="Genomic_DNA"/>
</dbReference>
<dbReference type="GO" id="GO:0047429">
    <property type="term" value="F:nucleoside triphosphate diphosphatase activity"/>
    <property type="evidence" value="ECO:0007669"/>
    <property type="project" value="InterPro"/>
</dbReference>
<dbReference type="Proteomes" id="UP000264589">
    <property type="component" value="Unassembled WGS sequence"/>
</dbReference>
<dbReference type="AlphaFoldDB" id="A0A371RG12"/>
<dbReference type="CDD" id="cd11528">
    <property type="entry name" value="NTP-PPase_MazG_Nterm"/>
    <property type="match status" value="1"/>
</dbReference>
<dbReference type="PANTHER" id="PTHR30522:SF0">
    <property type="entry name" value="NUCLEOSIDE TRIPHOSPHATE PYROPHOSPHOHYDROLASE"/>
    <property type="match status" value="1"/>
</dbReference>
<dbReference type="InterPro" id="IPR011551">
    <property type="entry name" value="NTP_PyrPHydrolase_MazG"/>
</dbReference>
<evidence type="ECO:0000313" key="2">
    <source>
        <dbReference type="EMBL" id="RFB04365.1"/>
    </source>
</evidence>
<sequence>MAFDPPSDRRSIEGLRAIMANLRAPEGGCPWDLEQDHRSIASYCLEEAYEVVDAIENGTDRDLCEELGDLLLQVVFHAQMAAERGAFDFDDVVEAISDKMVRRHPHVFDSDDGRDADGQTAAWEEIKAQEKAERGKTEDGVLDGIPVGLPALTRAEKIAKRAMKVGFDWPDWRGVTAKLREELAEVEEAILEEDEAHIREEVGDFLFTAACLTRATRLDGETVLREANEKFRRRFASVEAGVRDSGRSWEEHTLDQLEAYWAAGKAKE</sequence>
<dbReference type="InParanoid" id="A0A371RG12"/>
<dbReference type="GO" id="GO:0006950">
    <property type="term" value="P:response to stress"/>
    <property type="evidence" value="ECO:0007669"/>
    <property type="project" value="UniProtKB-ARBA"/>
</dbReference>
<keyword evidence="3" id="KW-1185">Reference proteome</keyword>
<dbReference type="GO" id="GO:0046081">
    <property type="term" value="P:dUTP catabolic process"/>
    <property type="evidence" value="ECO:0007669"/>
    <property type="project" value="TreeGrafter"/>
</dbReference>
<dbReference type="GO" id="GO:0046061">
    <property type="term" value="P:dATP catabolic process"/>
    <property type="evidence" value="ECO:0007669"/>
    <property type="project" value="TreeGrafter"/>
</dbReference>
<organism evidence="2 3">
    <name type="scientific">Parvularcula marina</name>
    <dbReference type="NCBI Taxonomy" id="2292771"/>
    <lineage>
        <taxon>Bacteria</taxon>
        <taxon>Pseudomonadati</taxon>
        <taxon>Pseudomonadota</taxon>
        <taxon>Alphaproteobacteria</taxon>
        <taxon>Parvularculales</taxon>
        <taxon>Parvularculaceae</taxon>
        <taxon>Parvularcula</taxon>
    </lineage>
</organism>
<accession>A0A371RG12</accession>
<dbReference type="OrthoDB" id="9808939at2"/>
<dbReference type="GO" id="GO:0046047">
    <property type="term" value="P:TTP catabolic process"/>
    <property type="evidence" value="ECO:0007669"/>
    <property type="project" value="TreeGrafter"/>
</dbReference>
<evidence type="ECO:0000313" key="3">
    <source>
        <dbReference type="Proteomes" id="UP000264589"/>
    </source>
</evidence>
<gene>
    <name evidence="2" type="ORF">DX908_03140</name>
</gene>
<name>A0A371RG12_9PROT</name>
<dbReference type="InterPro" id="IPR048011">
    <property type="entry name" value="NTP-PPase_MazG-like_C"/>
</dbReference>
<feature type="domain" description="NTP pyrophosphohydrolase MazG-like" evidence="1">
    <location>
        <begin position="35"/>
        <end position="108"/>
    </location>
</feature>
<dbReference type="PANTHER" id="PTHR30522">
    <property type="entry name" value="NUCLEOSIDE TRIPHOSPHATE PYROPHOSPHOHYDROLASE"/>
    <property type="match status" value="1"/>
</dbReference>
<dbReference type="InterPro" id="IPR048015">
    <property type="entry name" value="NTP-PPase_MazG-like_N"/>
</dbReference>
<comment type="caution">
    <text evidence="2">The sequence shown here is derived from an EMBL/GenBank/DDBJ whole genome shotgun (WGS) entry which is preliminary data.</text>
</comment>
<dbReference type="GO" id="GO:0046052">
    <property type="term" value="P:UTP catabolic process"/>
    <property type="evidence" value="ECO:0007669"/>
    <property type="project" value="TreeGrafter"/>
</dbReference>
<dbReference type="FunCoup" id="A0A371RG12">
    <property type="interactions" value="252"/>
</dbReference>
<protein>
    <submittedName>
        <fullName evidence="2">Nucleoside triphosphate pyrophosphohydrolase</fullName>
    </submittedName>
</protein>